<feature type="domain" description="T6SS Phospholipase effector Tle1-like catalytic" evidence="1">
    <location>
        <begin position="30"/>
        <end position="286"/>
    </location>
</feature>
<protein>
    <recommendedName>
        <fullName evidence="1">T6SS Phospholipase effector Tle1-like catalytic domain-containing protein</fullName>
    </recommendedName>
</protein>
<keyword evidence="3" id="KW-1185">Reference proteome</keyword>
<proteinExistence type="predicted"/>
<dbReference type="InterPro" id="IPR018712">
    <property type="entry name" value="Tle1-like_cat"/>
</dbReference>
<comment type="caution">
    <text evidence="2">The sequence shown here is derived from an EMBL/GenBank/DDBJ whole genome shotgun (WGS) entry which is preliminary data.</text>
</comment>
<organism evidence="2 3">
    <name type="scientific">Rhizopus oryzae</name>
    <name type="common">Mucormycosis agent</name>
    <name type="synonym">Rhizopus arrhizus var. delemar</name>
    <dbReference type="NCBI Taxonomy" id="64495"/>
    <lineage>
        <taxon>Eukaryota</taxon>
        <taxon>Fungi</taxon>
        <taxon>Fungi incertae sedis</taxon>
        <taxon>Mucoromycota</taxon>
        <taxon>Mucoromycotina</taxon>
        <taxon>Mucoromycetes</taxon>
        <taxon>Mucorales</taxon>
        <taxon>Mucorineae</taxon>
        <taxon>Rhizopodaceae</taxon>
        <taxon>Rhizopus</taxon>
    </lineage>
</organism>
<dbReference type="Proteomes" id="UP000716291">
    <property type="component" value="Unassembled WGS sequence"/>
</dbReference>
<dbReference type="EMBL" id="JAANQT010003175">
    <property type="protein sequence ID" value="KAG1301334.1"/>
    <property type="molecule type" value="Genomic_DNA"/>
</dbReference>
<reference evidence="2" key="1">
    <citation type="journal article" date="2020" name="Microb. Genom.">
        <title>Genetic diversity of clinical and environmental Mucorales isolates obtained from an investigation of mucormycosis cases among solid organ transplant recipients.</title>
        <authorList>
            <person name="Nguyen M.H."/>
            <person name="Kaul D."/>
            <person name="Muto C."/>
            <person name="Cheng S.J."/>
            <person name="Richter R.A."/>
            <person name="Bruno V.M."/>
            <person name="Liu G."/>
            <person name="Beyhan S."/>
            <person name="Sundermann A.J."/>
            <person name="Mounaud S."/>
            <person name="Pasculle A.W."/>
            <person name="Nierman W.C."/>
            <person name="Driscoll E."/>
            <person name="Cumbie R."/>
            <person name="Clancy C.J."/>
            <person name="Dupont C.L."/>
        </authorList>
    </citation>
    <scope>NUCLEOTIDE SEQUENCE</scope>
    <source>
        <strain evidence="2">GL11</strain>
    </source>
</reference>
<sequence>MEHGRRLQVHNTIRLKVELYVTLAYFVDLEKTNVYEFSQSLVNGDIYDSKGMLWEQMHTYYSGLGTGKYRILGGVFGYGISGQITSAYKYICKNYRSEQDEIWLLGFSRGAYAVRSLAGMINNIGLLPKEKLSKTEEAYMLYRNRGKHRRPSGIDSIKFRRDNGCQMPYIYFLGCFDTVGTLGVPKLPWYLGGPIFYNLFNRFHSFHDTKLTPIVKHAYHALSIHDQRAWFRPTLMHFSDKQQLNSKFQTLEQVWFPGMHADVGGQKTSNCSGNIISCHSLWWMMSKARKLGLVFKEDRLLQTPDFRDCKFFYQDSYLSALIYRIMPREDRVIAKDENTFTYDPKLQLYREGDFLSFITQNDLQRYKSKTLTVFYQNVLNSYKI</sequence>
<dbReference type="Pfam" id="PF09994">
    <property type="entry name" value="T6SS_Tle1-like_cat"/>
    <property type="match status" value="1"/>
</dbReference>
<evidence type="ECO:0000313" key="2">
    <source>
        <dbReference type="EMBL" id="KAG1301334.1"/>
    </source>
</evidence>
<gene>
    <name evidence="2" type="ORF">G6F64_011895</name>
</gene>
<evidence type="ECO:0000313" key="3">
    <source>
        <dbReference type="Proteomes" id="UP000716291"/>
    </source>
</evidence>
<name>A0A9P7BLY4_RHIOR</name>
<dbReference type="OrthoDB" id="59699at2759"/>
<accession>A0A9P7BLY4</accession>
<dbReference type="PANTHER" id="PTHR33840">
    <property type="match status" value="1"/>
</dbReference>
<evidence type="ECO:0000259" key="1">
    <source>
        <dbReference type="Pfam" id="PF09994"/>
    </source>
</evidence>
<dbReference type="AlphaFoldDB" id="A0A9P7BLY4"/>
<dbReference type="PANTHER" id="PTHR33840:SF1">
    <property type="entry name" value="TLE1 PHOSPHOLIPASE DOMAIN-CONTAINING PROTEIN"/>
    <property type="match status" value="1"/>
</dbReference>